<keyword evidence="2" id="KW-1185">Reference proteome</keyword>
<dbReference type="AlphaFoldDB" id="A0A1D3TSY2"/>
<evidence type="ECO:0000313" key="1">
    <source>
        <dbReference type="EMBL" id="SCP97033.1"/>
    </source>
</evidence>
<gene>
    <name evidence="1" type="ORF">SAMN05421730_100814</name>
</gene>
<accession>A0A1D3TSY2</accession>
<dbReference type="EMBL" id="FMKA01000008">
    <property type="protein sequence ID" value="SCP97033.1"/>
    <property type="molecule type" value="Genomic_DNA"/>
</dbReference>
<reference evidence="1 2" key="1">
    <citation type="submission" date="2016-09" db="EMBL/GenBank/DDBJ databases">
        <authorList>
            <person name="Capua I."/>
            <person name="De Benedictis P."/>
            <person name="Joannis T."/>
            <person name="Lombin L.H."/>
            <person name="Cattoli G."/>
        </authorList>
    </citation>
    <scope>NUCLEOTIDE SEQUENCE [LARGE SCALE GENOMIC DNA]</scope>
    <source>
        <strain evidence="1 2">GluBS11</strain>
    </source>
</reference>
<organism evidence="1 2">
    <name type="scientific">Anaerobium acetethylicum</name>
    <dbReference type="NCBI Taxonomy" id="1619234"/>
    <lineage>
        <taxon>Bacteria</taxon>
        <taxon>Bacillati</taxon>
        <taxon>Bacillota</taxon>
        <taxon>Clostridia</taxon>
        <taxon>Lachnospirales</taxon>
        <taxon>Lachnospiraceae</taxon>
        <taxon>Anaerobium</taxon>
    </lineage>
</organism>
<protein>
    <submittedName>
        <fullName evidence="1">Uncharacterized protein</fullName>
    </submittedName>
</protein>
<sequence length="50" mass="5596">MSTLFRTYNYRIADIVWQEDNSSKIDVAGGKDHAEGNTGYFITGIIKSIV</sequence>
<proteinExistence type="predicted"/>
<name>A0A1D3TSY2_9FIRM</name>
<dbReference type="Proteomes" id="UP000199315">
    <property type="component" value="Unassembled WGS sequence"/>
</dbReference>
<evidence type="ECO:0000313" key="2">
    <source>
        <dbReference type="Proteomes" id="UP000199315"/>
    </source>
</evidence>